<evidence type="ECO:0000256" key="1">
    <source>
        <dbReference type="SAM" id="MobiDB-lite"/>
    </source>
</evidence>
<reference evidence="2" key="1">
    <citation type="submission" date="2021-01" db="EMBL/GenBank/DDBJ databases">
        <authorList>
            <person name="Corre E."/>
            <person name="Pelletier E."/>
            <person name="Niang G."/>
            <person name="Scheremetjew M."/>
            <person name="Finn R."/>
            <person name="Kale V."/>
            <person name="Holt S."/>
            <person name="Cochrane G."/>
            <person name="Meng A."/>
            <person name="Brown T."/>
            <person name="Cohen L."/>
        </authorList>
    </citation>
    <scope>NUCLEOTIDE SEQUENCE</scope>
    <source>
        <strain evidence="2">CCMP1795</strain>
    </source>
</reference>
<name>A0A7S3UKY5_OXYMA</name>
<proteinExistence type="predicted"/>
<dbReference type="EMBL" id="HBIT01006456">
    <property type="protein sequence ID" value="CAE0617365.1"/>
    <property type="molecule type" value="Transcribed_RNA"/>
</dbReference>
<dbReference type="AlphaFoldDB" id="A0A7S3UKY5"/>
<gene>
    <name evidence="2" type="ORF">OMAR00292_LOCUS3241</name>
</gene>
<feature type="region of interest" description="Disordered" evidence="1">
    <location>
        <begin position="1"/>
        <end position="21"/>
    </location>
</feature>
<evidence type="ECO:0000313" key="2">
    <source>
        <dbReference type="EMBL" id="CAE0617365.1"/>
    </source>
</evidence>
<organism evidence="2">
    <name type="scientific">Oxyrrhis marina</name>
    <name type="common">Dinoflagellate</name>
    <dbReference type="NCBI Taxonomy" id="2969"/>
    <lineage>
        <taxon>Eukaryota</taxon>
        <taxon>Sar</taxon>
        <taxon>Alveolata</taxon>
        <taxon>Dinophyceae</taxon>
        <taxon>Oxyrrhinales</taxon>
        <taxon>Oxyrrhinaceae</taxon>
        <taxon>Oxyrrhis</taxon>
    </lineage>
</organism>
<sequence length="124" mass="13242">MSEGDSAMDAAAGDEITRSDSALRANIKEKGANSYYYAHAKPPEIPAHAKVVSGPGLITGGPPELISRDESIDKPAGKPRITVTKFSWLDDGDKVKIYVEEPNFLASSERGGTRKVIGHRFSAA</sequence>
<protein>
    <submittedName>
        <fullName evidence="2">Uncharacterized protein</fullName>
    </submittedName>
</protein>
<accession>A0A7S3UKY5</accession>